<reference evidence="3 4" key="1">
    <citation type="journal article" date="2016" name="Mol. Biol. Evol.">
        <title>Comparative Genomics of Early-Diverging Mushroom-Forming Fungi Provides Insights into the Origins of Lignocellulose Decay Capabilities.</title>
        <authorList>
            <person name="Nagy L.G."/>
            <person name="Riley R."/>
            <person name="Tritt A."/>
            <person name="Adam C."/>
            <person name="Daum C."/>
            <person name="Floudas D."/>
            <person name="Sun H."/>
            <person name="Yadav J.S."/>
            <person name="Pangilinan J."/>
            <person name="Larsson K.H."/>
            <person name="Matsuura K."/>
            <person name="Barry K."/>
            <person name="Labutti K."/>
            <person name="Kuo R."/>
            <person name="Ohm R.A."/>
            <person name="Bhattacharya S.S."/>
            <person name="Shirouzu T."/>
            <person name="Yoshinaga Y."/>
            <person name="Martin F.M."/>
            <person name="Grigoriev I.V."/>
            <person name="Hibbett D.S."/>
        </authorList>
    </citation>
    <scope>NUCLEOTIDE SEQUENCE [LARGE SCALE GENOMIC DNA]</scope>
    <source>
        <strain evidence="3 4">HHB12029</strain>
    </source>
</reference>
<organism evidence="3 4">
    <name type="scientific">Exidia glandulosa HHB12029</name>
    <dbReference type="NCBI Taxonomy" id="1314781"/>
    <lineage>
        <taxon>Eukaryota</taxon>
        <taxon>Fungi</taxon>
        <taxon>Dikarya</taxon>
        <taxon>Basidiomycota</taxon>
        <taxon>Agaricomycotina</taxon>
        <taxon>Agaricomycetes</taxon>
        <taxon>Auriculariales</taxon>
        <taxon>Exidiaceae</taxon>
        <taxon>Exidia</taxon>
    </lineage>
</organism>
<feature type="region of interest" description="Disordered" evidence="1">
    <location>
        <begin position="147"/>
        <end position="168"/>
    </location>
</feature>
<evidence type="ECO:0000256" key="1">
    <source>
        <dbReference type="SAM" id="MobiDB-lite"/>
    </source>
</evidence>
<sequence>MHVRAPRITAVPSELVCAILEHLQFKDRLRATHTCRKWRTSASEYPSVLWSYIVSRGRVPGALSGQLSRSQGVPVSVLLTHPTRFLLDAMLTIGEHLHHIRALIIDTPDDLAADEQALGPADPYLILHHLRLPAPLLELLELTIEVGEDPSDSDDSGEPRPHSPDVIPSDIFGGHAPRLTHLALTGNFDFPERCDAFQNVSHLVLFLKSPPITAIEAIDIVFPGLEHLLFDASNCDYVPPEHTSLRLKSLSVVDDYDDPLGVLRHFRYETVPNVVSGPFDNADWSIAFTEPRNRENADYDVHLTAEEWSARWVVSDDAGRLRTVFFAPEDELVCPALWENITSFSINETFFYSDWDTLPPLPRVARLTLFLNRALSYDHPFDKPNIFHDLDQIDRPEALACPQLRVLSFGLGSTEHYTDLRQNVRLVLAPEDVSNCITSYVKYSALKLDEVAFHAVELLTLVPSQLCILFDLVDTVLVDDAPLLDVYRTVDIWHGKRSAFV</sequence>
<dbReference type="InParanoid" id="A0A165R3G5"/>
<dbReference type="Pfam" id="PF12937">
    <property type="entry name" value="F-box-like"/>
    <property type="match status" value="1"/>
</dbReference>
<name>A0A165R3G5_EXIGL</name>
<evidence type="ECO:0000259" key="2">
    <source>
        <dbReference type="PROSITE" id="PS50181"/>
    </source>
</evidence>
<dbReference type="SUPFAM" id="SSF81383">
    <property type="entry name" value="F-box domain"/>
    <property type="match status" value="1"/>
</dbReference>
<dbReference type="EMBL" id="KV425882">
    <property type="protein sequence ID" value="KZW04449.1"/>
    <property type="molecule type" value="Genomic_DNA"/>
</dbReference>
<evidence type="ECO:0000313" key="3">
    <source>
        <dbReference type="EMBL" id="KZW04449.1"/>
    </source>
</evidence>
<dbReference type="Proteomes" id="UP000077266">
    <property type="component" value="Unassembled WGS sequence"/>
</dbReference>
<evidence type="ECO:0000313" key="4">
    <source>
        <dbReference type="Proteomes" id="UP000077266"/>
    </source>
</evidence>
<feature type="domain" description="F-box" evidence="2">
    <location>
        <begin position="5"/>
        <end position="53"/>
    </location>
</feature>
<protein>
    <recommendedName>
        <fullName evidence="2">F-box domain-containing protein</fullName>
    </recommendedName>
</protein>
<dbReference type="Gene3D" id="1.20.1280.50">
    <property type="match status" value="1"/>
</dbReference>
<gene>
    <name evidence="3" type="ORF">EXIGLDRAFT_26020</name>
</gene>
<dbReference type="InterPro" id="IPR001810">
    <property type="entry name" value="F-box_dom"/>
</dbReference>
<dbReference type="PROSITE" id="PS50181">
    <property type="entry name" value="FBOX"/>
    <property type="match status" value="1"/>
</dbReference>
<accession>A0A165R3G5</accession>
<keyword evidence="4" id="KW-1185">Reference proteome</keyword>
<feature type="compositionally biased region" description="Acidic residues" evidence="1">
    <location>
        <begin position="147"/>
        <end position="156"/>
    </location>
</feature>
<proteinExistence type="predicted"/>
<dbReference type="AlphaFoldDB" id="A0A165R3G5"/>
<dbReference type="SMART" id="SM00256">
    <property type="entry name" value="FBOX"/>
    <property type="match status" value="1"/>
</dbReference>
<dbReference type="InterPro" id="IPR036047">
    <property type="entry name" value="F-box-like_dom_sf"/>
</dbReference>